<reference evidence="1 2" key="1">
    <citation type="submission" date="2018-06" db="EMBL/GenBank/DDBJ databases">
        <title>The Genome of Cuscuta australis (Dodder) Provides Insight into the Evolution of Plant Parasitism.</title>
        <authorList>
            <person name="Liu H."/>
        </authorList>
    </citation>
    <scope>NUCLEOTIDE SEQUENCE [LARGE SCALE GENOMIC DNA]</scope>
    <source>
        <strain evidence="2">cv. Yunnan</strain>
        <tissue evidence="1">Vines</tissue>
    </source>
</reference>
<evidence type="ECO:0008006" key="3">
    <source>
        <dbReference type="Google" id="ProtNLM"/>
    </source>
</evidence>
<proteinExistence type="predicted"/>
<evidence type="ECO:0000313" key="2">
    <source>
        <dbReference type="Proteomes" id="UP000249390"/>
    </source>
</evidence>
<name>A0A328D6I3_9ASTE</name>
<comment type="caution">
    <text evidence="1">The sequence shown here is derived from an EMBL/GenBank/DDBJ whole genome shotgun (WGS) entry which is preliminary data.</text>
</comment>
<dbReference type="Proteomes" id="UP000249390">
    <property type="component" value="Unassembled WGS sequence"/>
</dbReference>
<protein>
    <recommendedName>
        <fullName evidence="3">HMA domain-containing protein</fullName>
    </recommendedName>
</protein>
<keyword evidence="2" id="KW-1185">Reference proteome</keyword>
<accession>A0A328D6I3</accession>
<gene>
    <name evidence="1" type="ORF">DM860_008732</name>
</gene>
<dbReference type="Gene3D" id="3.30.70.100">
    <property type="match status" value="1"/>
</dbReference>
<dbReference type="AlphaFoldDB" id="A0A328D6I3"/>
<sequence>MGKALQICKRIGACCINTFDTVFPSPPTLDPGNLSFTTCLLKVDINSTGWQKEVEAVLKSFEGVRNFTMSGDGKALVTGEADLKMLLKMLEKAKKSIRAIWVQLGQCSENMLSINGLDPRQDGPTRPIRVGFRSGNDAVWQQPTFQIIRTPALYDYYSYNYDGAPHNPAPFYYQY</sequence>
<organism evidence="1 2">
    <name type="scientific">Cuscuta australis</name>
    <dbReference type="NCBI Taxonomy" id="267555"/>
    <lineage>
        <taxon>Eukaryota</taxon>
        <taxon>Viridiplantae</taxon>
        <taxon>Streptophyta</taxon>
        <taxon>Embryophyta</taxon>
        <taxon>Tracheophyta</taxon>
        <taxon>Spermatophyta</taxon>
        <taxon>Magnoliopsida</taxon>
        <taxon>eudicotyledons</taxon>
        <taxon>Gunneridae</taxon>
        <taxon>Pentapetalae</taxon>
        <taxon>asterids</taxon>
        <taxon>lamiids</taxon>
        <taxon>Solanales</taxon>
        <taxon>Convolvulaceae</taxon>
        <taxon>Cuscuteae</taxon>
        <taxon>Cuscuta</taxon>
        <taxon>Cuscuta subgen. Grammica</taxon>
        <taxon>Cuscuta sect. Cleistogrammica</taxon>
    </lineage>
</organism>
<evidence type="ECO:0000313" key="1">
    <source>
        <dbReference type="EMBL" id="RAL41034.1"/>
    </source>
</evidence>
<dbReference type="EMBL" id="NQVE01000192">
    <property type="protein sequence ID" value="RAL41034.1"/>
    <property type="molecule type" value="Genomic_DNA"/>
</dbReference>